<evidence type="ECO:0000313" key="3">
    <source>
        <dbReference type="EMBL" id="MBE8719686.1"/>
    </source>
</evidence>
<dbReference type="PROSITE" id="PS51352">
    <property type="entry name" value="THIOREDOXIN_2"/>
    <property type="match status" value="1"/>
</dbReference>
<dbReference type="Pfam" id="PF00578">
    <property type="entry name" value="AhpC-TSA"/>
    <property type="match status" value="1"/>
</dbReference>
<evidence type="ECO:0000256" key="1">
    <source>
        <dbReference type="SAM" id="SignalP"/>
    </source>
</evidence>
<reference evidence="3 4" key="1">
    <citation type="submission" date="2018-02" db="EMBL/GenBank/DDBJ databases">
        <title>Sphingobacterium KA21.</title>
        <authorList>
            <person name="Vasarhelyi B.M."/>
            <person name="Deshmukh S."/>
            <person name="Balint B."/>
            <person name="Kukolya J."/>
        </authorList>
    </citation>
    <scope>NUCLEOTIDE SEQUENCE [LARGE SCALE GENOMIC DNA]</scope>
    <source>
        <strain evidence="3 4">Ka21</strain>
    </source>
</reference>
<feature type="domain" description="Thioredoxin" evidence="2">
    <location>
        <begin position="508"/>
        <end position="665"/>
    </location>
</feature>
<dbReference type="CDD" id="cd02966">
    <property type="entry name" value="TlpA_like_family"/>
    <property type="match status" value="1"/>
</dbReference>
<feature type="chain" id="PRO_5046305203" description="Thioredoxin domain-containing protein" evidence="1">
    <location>
        <begin position="20"/>
        <end position="667"/>
    </location>
</feature>
<dbReference type="PANTHER" id="PTHR42852:SF17">
    <property type="entry name" value="THIOREDOXIN-LIKE PROTEIN HI_1115"/>
    <property type="match status" value="1"/>
</dbReference>
<organism evidence="3 4">
    <name type="scientific">Sphingobacterium pedocola</name>
    <dbReference type="NCBI Taxonomy" id="2082722"/>
    <lineage>
        <taxon>Bacteria</taxon>
        <taxon>Pseudomonadati</taxon>
        <taxon>Bacteroidota</taxon>
        <taxon>Sphingobacteriia</taxon>
        <taxon>Sphingobacteriales</taxon>
        <taxon>Sphingobacteriaceae</taxon>
        <taxon>Sphingobacterium</taxon>
    </lineage>
</organism>
<evidence type="ECO:0000313" key="4">
    <source>
        <dbReference type="Proteomes" id="UP000618319"/>
    </source>
</evidence>
<dbReference type="Proteomes" id="UP000618319">
    <property type="component" value="Unassembled WGS sequence"/>
</dbReference>
<gene>
    <name evidence="3" type="ORF">C4F40_02965</name>
</gene>
<protein>
    <recommendedName>
        <fullName evidence="2">Thioredoxin domain-containing protein</fullName>
    </recommendedName>
</protein>
<sequence>MKKQMIIILLLAMQVALYAQPRFDGSIFKPRQPKGVNALQILYDARNKDLEFSDEVQAALYVYENFEWKRHLLPMEKNTDGLWTASLAVTPQVAFVAVKFFQGDINQPDVFDNNEGKGYGVALADAKGNAKAGAYLGEASFQVPGISTGGLYGYYAEEPKPLAKSDLETLAANEMRLSGQQYLKFFESYMKLQELVLGDAFPAYATKTLQTYLADKNLDEDALGDLYQYTKFRLKDEQLAAAIETRIGKEFPKGTTARFVAYNNTKGSSPDRAEAIASYEDFLHRFPIAEWRKQPNKQGFIYYAVYRGLGSSYFDAKQFDKFVALYDDIDFRTGNELMRWNIMRAYMFKLVGQDTLYQVAEAILPKLIARKDDGSYLSDFDDKAMADANRMKQLDDRLFTHISLLNDLKKYKEARTYFYELSDDGKYSNAELNEINLQVLEGLDDRKQILPLLEMSARQNAMTPRMFDTLHAIYLAQHNREAAGYEDYLSSLKSNEQKAEMKAYVDQHWVNHPMPDFRLEDAGGSFVTPADWKGKIVVVDFWATWCRPCIMAFPGMQLLVDKYAKDDSVAVYMVGTMQTGDYKGKSVNFVHGEGYRFNLLHDAVNPATNEQDFVFRQLVPLFGDSSIPRKIVVKDGRVRYCSGGYSGSPSKLMDELSLAIETLKSEN</sequence>
<dbReference type="SUPFAM" id="SSF52833">
    <property type="entry name" value="Thioredoxin-like"/>
    <property type="match status" value="1"/>
</dbReference>
<keyword evidence="4" id="KW-1185">Reference proteome</keyword>
<dbReference type="Gene3D" id="3.40.30.10">
    <property type="entry name" value="Glutaredoxin"/>
    <property type="match status" value="1"/>
</dbReference>
<feature type="signal peptide" evidence="1">
    <location>
        <begin position="1"/>
        <end position="19"/>
    </location>
</feature>
<dbReference type="InterPro" id="IPR050553">
    <property type="entry name" value="Thioredoxin_ResA/DsbE_sf"/>
</dbReference>
<proteinExistence type="predicted"/>
<evidence type="ECO:0000259" key="2">
    <source>
        <dbReference type="PROSITE" id="PS51352"/>
    </source>
</evidence>
<dbReference type="InterPro" id="IPR036249">
    <property type="entry name" value="Thioredoxin-like_sf"/>
</dbReference>
<dbReference type="InterPro" id="IPR000866">
    <property type="entry name" value="AhpC/TSA"/>
</dbReference>
<name>A0ABR9T2W1_9SPHI</name>
<keyword evidence="1" id="KW-0732">Signal</keyword>
<accession>A0ABR9T2W1</accession>
<dbReference type="InterPro" id="IPR013766">
    <property type="entry name" value="Thioredoxin_domain"/>
</dbReference>
<dbReference type="RefSeq" id="WP_196938615.1">
    <property type="nucleotide sequence ID" value="NZ_MU158689.1"/>
</dbReference>
<dbReference type="PANTHER" id="PTHR42852">
    <property type="entry name" value="THIOL:DISULFIDE INTERCHANGE PROTEIN DSBE"/>
    <property type="match status" value="1"/>
</dbReference>
<dbReference type="EMBL" id="PSKQ01000013">
    <property type="protein sequence ID" value="MBE8719686.1"/>
    <property type="molecule type" value="Genomic_DNA"/>
</dbReference>
<comment type="caution">
    <text evidence="3">The sequence shown here is derived from an EMBL/GenBank/DDBJ whole genome shotgun (WGS) entry which is preliminary data.</text>
</comment>